<evidence type="ECO:0000256" key="5">
    <source>
        <dbReference type="ARBA" id="ARBA00022842"/>
    </source>
</evidence>
<dbReference type="SUPFAM" id="SSF52467">
    <property type="entry name" value="DHS-like NAD/FAD-binding domain"/>
    <property type="match status" value="1"/>
</dbReference>
<dbReference type="Proteomes" id="UP000019335">
    <property type="component" value="Chromosome 7"/>
</dbReference>
<evidence type="ECO:0000256" key="4">
    <source>
        <dbReference type="ARBA" id="ARBA00022801"/>
    </source>
</evidence>
<dbReference type="InterPro" id="IPR015797">
    <property type="entry name" value="NUDIX_hydrolase-like_dom_sf"/>
</dbReference>
<dbReference type="GO" id="GO:0016740">
    <property type="term" value="F:transferase activity"/>
    <property type="evidence" value="ECO:0007669"/>
    <property type="project" value="UniProtKB-KW"/>
</dbReference>
<dbReference type="InterPro" id="IPR029035">
    <property type="entry name" value="DHS-like_NAD/FAD-binding_dom"/>
</dbReference>
<proteinExistence type="predicted"/>
<keyword evidence="5" id="KW-0460">Magnesium</keyword>
<reference evidence="9 10" key="1">
    <citation type="journal article" date="2014" name="Mol. Plant">
        <title>Chromosome Scale Genome Assembly and Transcriptome Profiling of Nannochloropsis gaditana in Nitrogen Depletion.</title>
        <authorList>
            <person name="Corteggiani Carpinelli E."/>
            <person name="Telatin A."/>
            <person name="Vitulo N."/>
            <person name="Forcato C."/>
            <person name="D'Angelo M."/>
            <person name="Schiavon R."/>
            <person name="Vezzi A."/>
            <person name="Giacometti G.M."/>
            <person name="Morosinotto T."/>
            <person name="Valle G."/>
        </authorList>
    </citation>
    <scope>NUCLEOTIDE SEQUENCE [LARGE SCALE GENOMIC DNA]</scope>
    <source>
        <strain evidence="9 10">B-31</strain>
    </source>
</reference>
<dbReference type="GO" id="GO:0070403">
    <property type="term" value="F:NAD+ binding"/>
    <property type="evidence" value="ECO:0007669"/>
    <property type="project" value="InterPro"/>
</dbReference>
<dbReference type="InterPro" id="IPR026590">
    <property type="entry name" value="Ssirtuin_cat_dom"/>
</dbReference>
<accession>W7U2V3</accession>
<keyword evidence="3" id="KW-0479">Metal-binding</keyword>
<evidence type="ECO:0000256" key="2">
    <source>
        <dbReference type="ARBA" id="ARBA00022679"/>
    </source>
</evidence>
<dbReference type="GO" id="GO:0052751">
    <property type="term" value="F:GDP-mannose hydrolase activity"/>
    <property type="evidence" value="ECO:0007669"/>
    <property type="project" value="TreeGrafter"/>
</dbReference>
<dbReference type="Pfam" id="PF02146">
    <property type="entry name" value="SIR2"/>
    <property type="match status" value="1"/>
</dbReference>
<dbReference type="InterPro" id="IPR003000">
    <property type="entry name" value="Sirtuin"/>
</dbReference>
<sequence length="676" mass="74419">MRRRRDPTKLLAHFIQEKKKIAFLVGAGLSAASGVPVFRGEDPNAIWVKRVTSMGTKAAFLRDPVTWYNEFWFPLFKHQYTRASPNAGHEALARLSNLDPNLLVVTQNIDSLNRQTREAWAHQDKLVEIHGRLGLYHCSSNNYCILANETWAQAIDVFGPELAEQIEGGGADSSDPVVLTHVPRCTECGTGYMMPLALMFDEMYDSHAFYQSDKALAAFEEADALVFVGTSFQVNISNLAIEAGPRKRGIPIFNFNIRDGLAKGGGRRYDVFNIIGPAEETLQKLLEQVEACLEKDSLGRVETEKHREVLGGTLCVGKADFRTTHEVGNTVSNHVVCNKCLSQPSANVPATPFTSSDQPGQAKSGPSYAFETFPQPIFSFPFSEEDVEIDFNPCYGRLSHPDSRLEANIDSTWDRLSEEREAQGCSALFNAVKFRLAGCLLVKEGEARPMKLLLELWLTDYKTARGTNHASIAPLLQADGLAAHKDAQVYLSQKLGVSAILCTQDGDLVFIERSTKGVADFQGYIDTPGGHPEPGNLGLEFPLSPPSAFTLIQTLHDPANAALLKQRIRHEIFTSAAQEVADEVGVPLDKLETPKLLGLVRQLEFGGVPSLTFLVNCQCRTSDVHKYYAAGPKEGNESTKLLFINKQGVTNFLTIPDLKLAPAARGSLELFIEHTL</sequence>
<keyword evidence="2" id="KW-0808">Transferase</keyword>
<comment type="caution">
    <text evidence="7">Lacks conserved residue(s) required for the propagation of feature annotation.</text>
</comment>
<dbReference type="PANTHER" id="PTHR31835:SF1">
    <property type="entry name" value="URIDINE DIPHOSPHATE GLUCOSE PYROPHOSPHATASE NUDT22"/>
    <property type="match status" value="1"/>
</dbReference>
<evidence type="ECO:0000313" key="9">
    <source>
        <dbReference type="EMBL" id="EWM27191.1"/>
    </source>
</evidence>
<dbReference type="EMBL" id="AZIL01000517">
    <property type="protein sequence ID" value="EWM27191.1"/>
    <property type="molecule type" value="Genomic_DNA"/>
</dbReference>
<evidence type="ECO:0000256" key="6">
    <source>
        <dbReference type="ARBA" id="ARBA00023027"/>
    </source>
</evidence>
<dbReference type="PROSITE" id="PS50305">
    <property type="entry name" value="SIRTUIN"/>
    <property type="match status" value="1"/>
</dbReference>
<gene>
    <name evidence="9" type="ORF">Naga_100010g71</name>
</gene>
<keyword evidence="10" id="KW-1185">Reference proteome</keyword>
<dbReference type="InterPro" id="IPR026591">
    <property type="entry name" value="Sirtuin_cat_small_dom_sf"/>
</dbReference>
<dbReference type="InterPro" id="IPR055295">
    <property type="entry name" value="NUDT22/NUDT9-like"/>
</dbReference>
<dbReference type="CDD" id="cd00296">
    <property type="entry name" value="SIR2"/>
    <property type="match status" value="1"/>
</dbReference>
<comment type="caution">
    <text evidence="9">The sequence shown here is derived from an EMBL/GenBank/DDBJ whole genome shotgun (WGS) entry which is preliminary data.</text>
</comment>
<evidence type="ECO:0000256" key="7">
    <source>
        <dbReference type="PROSITE-ProRule" id="PRU00236"/>
    </source>
</evidence>
<dbReference type="OrthoDB" id="424302at2759"/>
<evidence type="ECO:0000259" key="8">
    <source>
        <dbReference type="PROSITE" id="PS50305"/>
    </source>
</evidence>
<evidence type="ECO:0000313" key="10">
    <source>
        <dbReference type="Proteomes" id="UP000019335"/>
    </source>
</evidence>
<organism evidence="9 10">
    <name type="scientific">Nannochloropsis gaditana</name>
    <dbReference type="NCBI Taxonomy" id="72520"/>
    <lineage>
        <taxon>Eukaryota</taxon>
        <taxon>Sar</taxon>
        <taxon>Stramenopiles</taxon>
        <taxon>Ochrophyta</taxon>
        <taxon>Eustigmatophyceae</taxon>
        <taxon>Eustigmatales</taxon>
        <taxon>Monodopsidaceae</taxon>
        <taxon>Nannochloropsis</taxon>
    </lineage>
</organism>
<dbReference type="SUPFAM" id="SSF55811">
    <property type="entry name" value="Nudix"/>
    <property type="match status" value="1"/>
</dbReference>
<dbReference type="PANTHER" id="PTHR31835">
    <property type="entry name" value="URIDINE DIPHOSPHATE GLUCOSE PYROPHOSPHATASE"/>
    <property type="match status" value="1"/>
</dbReference>
<comment type="cofactor">
    <cofactor evidence="1">
        <name>Mg(2+)</name>
        <dbReference type="ChEBI" id="CHEBI:18420"/>
    </cofactor>
</comment>
<protein>
    <submittedName>
        <fullName evidence="9">Transcriptional sir2 family</fullName>
    </submittedName>
</protein>
<name>W7U2V3_9STRA</name>
<keyword evidence="4" id="KW-0378">Hydrolase</keyword>
<keyword evidence="6" id="KW-0520">NAD</keyword>
<dbReference type="Gene3D" id="3.40.50.1220">
    <property type="entry name" value="TPP-binding domain"/>
    <property type="match status" value="1"/>
</dbReference>
<evidence type="ECO:0000256" key="1">
    <source>
        <dbReference type="ARBA" id="ARBA00001946"/>
    </source>
</evidence>
<dbReference type="Gene3D" id="3.30.1600.10">
    <property type="entry name" value="SIR2/SIRT2 'Small Domain"/>
    <property type="match status" value="1"/>
</dbReference>
<dbReference type="AlphaFoldDB" id="W7U2V3"/>
<feature type="domain" description="Deacetylase sirtuin-type" evidence="8">
    <location>
        <begin position="1"/>
        <end position="295"/>
    </location>
</feature>
<dbReference type="GO" id="GO:0046872">
    <property type="term" value="F:metal ion binding"/>
    <property type="evidence" value="ECO:0007669"/>
    <property type="project" value="UniProtKB-KW"/>
</dbReference>
<evidence type="ECO:0000256" key="3">
    <source>
        <dbReference type="ARBA" id="ARBA00022723"/>
    </source>
</evidence>